<name>A9ID95_BORPD</name>
<dbReference type="Proteomes" id="UP000001225">
    <property type="component" value="Chromosome"/>
</dbReference>
<evidence type="ECO:0000256" key="1">
    <source>
        <dbReference type="ARBA" id="ARBA00022908"/>
    </source>
</evidence>
<dbReference type="AlphaFoldDB" id="A9ID95"/>
<evidence type="ECO:0000313" key="6">
    <source>
        <dbReference type="Proteomes" id="UP000001225"/>
    </source>
</evidence>
<keyword evidence="2" id="KW-0238">DNA-binding</keyword>
<evidence type="ECO:0000259" key="4">
    <source>
        <dbReference type="PROSITE" id="PS51898"/>
    </source>
</evidence>
<dbReference type="GO" id="GO:0003677">
    <property type="term" value="F:DNA binding"/>
    <property type="evidence" value="ECO:0007669"/>
    <property type="project" value="UniProtKB-KW"/>
</dbReference>
<dbReference type="InterPro" id="IPR013762">
    <property type="entry name" value="Integrase-like_cat_sf"/>
</dbReference>
<dbReference type="CDD" id="cd00796">
    <property type="entry name" value="INT_Rci_Hp1_C"/>
    <property type="match status" value="1"/>
</dbReference>
<accession>A9ID95</accession>
<dbReference type="InterPro" id="IPR050090">
    <property type="entry name" value="Tyrosine_recombinase_XerCD"/>
</dbReference>
<dbReference type="KEGG" id="bpt:Bpet4432"/>
<dbReference type="InterPro" id="IPR011010">
    <property type="entry name" value="DNA_brk_join_enz"/>
</dbReference>
<dbReference type="STRING" id="94624.Bpet4432"/>
<proteinExistence type="predicted"/>
<keyword evidence="6" id="KW-1185">Reference proteome</keyword>
<dbReference type="InterPro" id="IPR010998">
    <property type="entry name" value="Integrase_recombinase_N"/>
</dbReference>
<protein>
    <submittedName>
        <fullName evidence="5">Shufflon-specific DNA recombinase</fullName>
    </submittedName>
</protein>
<dbReference type="Gene3D" id="1.10.443.10">
    <property type="entry name" value="Intergrase catalytic core"/>
    <property type="match status" value="1"/>
</dbReference>
<reference evidence="5 6" key="1">
    <citation type="journal article" date="2008" name="BMC Genomics">
        <title>The missing link: Bordetella petrii is endowed with both the metabolic versatility of environmental bacteria and virulence traits of pathogenic Bordetellae.</title>
        <authorList>
            <person name="Gross R."/>
            <person name="Guzman C.A."/>
            <person name="Sebaihia M."/>
            <person name="Martins Dos Santos V.A."/>
            <person name="Pieper D.H."/>
            <person name="Koebnik R."/>
            <person name="Lechner M."/>
            <person name="Bartels D."/>
            <person name="Buhrmester J."/>
            <person name="Choudhuri J.V."/>
            <person name="Ebensen T."/>
            <person name="Gaigalat L."/>
            <person name="Herrmann S."/>
            <person name="Khachane A.N."/>
            <person name="Larisch C."/>
            <person name="Link S."/>
            <person name="Linke B."/>
            <person name="Meyer F."/>
            <person name="Mormann S."/>
            <person name="Nakunst D."/>
            <person name="Rueckert C."/>
            <person name="Schneiker-Bekel S."/>
            <person name="Schulze K."/>
            <person name="Vorhoelter F.J."/>
            <person name="Yevsa T."/>
            <person name="Engle J.T."/>
            <person name="Goldman W.E."/>
            <person name="Puehler A."/>
            <person name="Goebel U.B."/>
            <person name="Goesmann A."/>
            <person name="Bloecker H."/>
            <person name="Kaiser O."/>
            <person name="Martinez-Arias R."/>
        </authorList>
    </citation>
    <scope>NUCLEOTIDE SEQUENCE [LARGE SCALE GENOMIC DNA]</scope>
    <source>
        <strain evidence="6">ATCC BAA-461 / DSM 12804 / CCUG 43448 / CIP 107267 / Se-1111R</strain>
    </source>
</reference>
<dbReference type="GO" id="GO:0015074">
    <property type="term" value="P:DNA integration"/>
    <property type="evidence" value="ECO:0007669"/>
    <property type="project" value="UniProtKB-KW"/>
</dbReference>
<evidence type="ECO:0000313" key="5">
    <source>
        <dbReference type="EMBL" id="CAP44783.1"/>
    </source>
</evidence>
<keyword evidence="3" id="KW-0233">DNA recombination</keyword>
<feature type="domain" description="Tyr recombinase" evidence="4">
    <location>
        <begin position="125"/>
        <end position="307"/>
    </location>
</feature>
<dbReference type="GO" id="GO:0006310">
    <property type="term" value="P:DNA recombination"/>
    <property type="evidence" value="ECO:0007669"/>
    <property type="project" value="UniProtKB-KW"/>
</dbReference>
<dbReference type="PROSITE" id="PS51898">
    <property type="entry name" value="TYR_RECOMBINASE"/>
    <property type="match status" value="1"/>
</dbReference>
<dbReference type="PANTHER" id="PTHR30349:SF94">
    <property type="entry name" value="INTEGRASE_RECOMBINASE HI_1414-RELATED"/>
    <property type="match status" value="1"/>
</dbReference>
<dbReference type="SUPFAM" id="SSF56349">
    <property type="entry name" value="DNA breaking-rejoining enzymes"/>
    <property type="match status" value="1"/>
</dbReference>
<dbReference type="Gene3D" id="1.10.150.130">
    <property type="match status" value="1"/>
</dbReference>
<dbReference type="Pfam" id="PF00589">
    <property type="entry name" value="Phage_integrase"/>
    <property type="match status" value="1"/>
</dbReference>
<evidence type="ECO:0000256" key="3">
    <source>
        <dbReference type="ARBA" id="ARBA00023172"/>
    </source>
</evidence>
<evidence type="ECO:0000256" key="2">
    <source>
        <dbReference type="ARBA" id="ARBA00023125"/>
    </source>
</evidence>
<gene>
    <name evidence="5" type="ordered locus">Bpet4432</name>
</gene>
<dbReference type="EMBL" id="AM902716">
    <property type="protein sequence ID" value="CAP44783.1"/>
    <property type="molecule type" value="Genomic_DNA"/>
</dbReference>
<dbReference type="eggNOG" id="COG0582">
    <property type="taxonomic scope" value="Bacteria"/>
</dbReference>
<dbReference type="PANTHER" id="PTHR30349">
    <property type="entry name" value="PHAGE INTEGRASE-RELATED"/>
    <property type="match status" value="1"/>
</dbReference>
<organism evidence="5 6">
    <name type="scientific">Bordetella petrii (strain ATCC BAA-461 / DSM 12804 / CCUG 43448 / CIP 107267 / Se-1111R)</name>
    <dbReference type="NCBI Taxonomy" id="340100"/>
    <lineage>
        <taxon>Bacteria</taxon>
        <taxon>Pseudomonadati</taxon>
        <taxon>Pseudomonadota</taxon>
        <taxon>Betaproteobacteria</taxon>
        <taxon>Burkholderiales</taxon>
        <taxon>Alcaligenaceae</taxon>
        <taxon>Bordetella</taxon>
    </lineage>
</organism>
<keyword evidence="1" id="KW-0229">DNA integration</keyword>
<sequence length="328" mass="38064">MPTALRRRRLPPTLAAALKRYLVEVSAAKKGAVSERSIAKAWQATRLANRPVDRITNTDIIEVRDAWLADRASGTVVRRLAFLSHVYTVLRKDWGWRSLANPVQLVRRPSVNDSRDRRLFDQIRLRGVPCPKDELAWIIQATKSLELPTILTMAVETGMRRSEIIQIRRENLDLQHGLVYLPDTKNGHARTVPLTPVAKETLRRWVVGKPLRGRIFTMRAGSVTRAFIRARLRARKRYEALCRFHGRRPNTAYFADLRLHDLRHEAISRLASVFQIHDLAKVAGHRDTRMLLRYYHPDGRYLVHQITRSQLGRRQLEQLREERQLLVA</sequence>
<dbReference type="InterPro" id="IPR002104">
    <property type="entry name" value="Integrase_catalytic"/>
</dbReference>